<reference evidence="2 3" key="1">
    <citation type="submission" date="2020-08" db="EMBL/GenBank/DDBJ databases">
        <title>Bridging the membrane lipid divide: bacteria of the FCB group superphylum have the potential to synthesize archaeal ether lipids.</title>
        <authorList>
            <person name="Villanueva L."/>
            <person name="Von Meijenfeldt F.A.B."/>
            <person name="Westbye A.B."/>
            <person name="Yadav S."/>
            <person name="Hopmans E.C."/>
            <person name="Dutilh B.E."/>
            <person name="Sinninghe Damste J.S."/>
        </authorList>
    </citation>
    <scope>NUCLEOTIDE SEQUENCE [LARGE SCALE GENOMIC DNA]</scope>
    <source>
        <strain evidence="2">NIOZ-UU27</strain>
    </source>
</reference>
<dbReference type="SUPFAM" id="SSF49265">
    <property type="entry name" value="Fibronectin type III"/>
    <property type="match status" value="1"/>
</dbReference>
<evidence type="ECO:0000313" key="3">
    <source>
        <dbReference type="Proteomes" id="UP000650524"/>
    </source>
</evidence>
<dbReference type="PANTHER" id="PTHR33428">
    <property type="entry name" value="CHLOROPHYLLASE-2, CHLOROPLASTIC"/>
    <property type="match status" value="1"/>
</dbReference>
<evidence type="ECO:0000259" key="1">
    <source>
        <dbReference type="Pfam" id="PF12740"/>
    </source>
</evidence>
<evidence type="ECO:0000313" key="2">
    <source>
        <dbReference type="EMBL" id="MBC8178269.1"/>
    </source>
</evidence>
<name>A0A8J6T8C9_9DELT</name>
<dbReference type="EMBL" id="JACNJD010000268">
    <property type="protein sequence ID" value="MBC8178269.1"/>
    <property type="molecule type" value="Genomic_DNA"/>
</dbReference>
<sequence>MLLNRSKIILVCFTVVALILGLAATVTASQIGHRTLTLYDFARDDRIVPAEVYYPSDQNGDNGSVSAGQFPLLVFAHGYQQVFSDYHALWEHLVPKGYIMVFPTTEGGLTIDIDEYAADLSFLLDTLLDESTGNDLFLKGHLNGASALMGHSTGGGACYLAQKSDPTAHTIITLAALGSLYWPIYGSSPIDAAEELTVPGLLMAGGEDCICPVKENQQAIYDNLTSSPRALITITKGDHCGFSDSSNCWIAETAKCGFSWQGPTISEDLQMTLTLRYVLLWLNSILKGDEKSWTSFQESLNQDQQVSFALAGGNDWPPSFLPAPALSMKTDKTLLSLFWNPILGASAYTLFYAPYPYTGSIGSIDMGNKTSISVNLWSGAAFYVAVKARNNNVFSNYSNIITVQIF</sequence>
<dbReference type="AlphaFoldDB" id="A0A8J6T8C9"/>
<dbReference type="Gene3D" id="3.40.50.1820">
    <property type="entry name" value="alpha/beta hydrolase"/>
    <property type="match status" value="1"/>
</dbReference>
<dbReference type="Pfam" id="PF12740">
    <property type="entry name" value="PETase"/>
    <property type="match status" value="1"/>
</dbReference>
<organism evidence="2 3">
    <name type="scientific">Candidatus Desulfacyla euxinica</name>
    <dbReference type="NCBI Taxonomy" id="2841693"/>
    <lineage>
        <taxon>Bacteria</taxon>
        <taxon>Deltaproteobacteria</taxon>
        <taxon>Candidatus Desulfacyla</taxon>
    </lineage>
</organism>
<gene>
    <name evidence="2" type="ORF">H8E19_12765</name>
</gene>
<feature type="domain" description="PET hydrolase/cutinase-like" evidence="1">
    <location>
        <begin position="51"/>
        <end position="268"/>
    </location>
</feature>
<accession>A0A8J6T8C9</accession>
<proteinExistence type="predicted"/>
<protein>
    <recommendedName>
        <fullName evidence="1">PET hydrolase/cutinase-like domain-containing protein</fullName>
    </recommendedName>
</protein>
<dbReference type="InterPro" id="IPR041127">
    <property type="entry name" value="PET_hydrolase/cutinase-like"/>
</dbReference>
<dbReference type="SUPFAM" id="SSF53474">
    <property type="entry name" value="alpha/beta-Hydrolases"/>
    <property type="match status" value="1"/>
</dbReference>
<dbReference type="Proteomes" id="UP000650524">
    <property type="component" value="Unassembled WGS sequence"/>
</dbReference>
<dbReference type="PANTHER" id="PTHR33428:SF14">
    <property type="entry name" value="CARBOXYLESTERASE TYPE B DOMAIN-CONTAINING PROTEIN"/>
    <property type="match status" value="1"/>
</dbReference>
<comment type="caution">
    <text evidence="2">The sequence shown here is derived from an EMBL/GenBank/DDBJ whole genome shotgun (WGS) entry which is preliminary data.</text>
</comment>
<dbReference type="InterPro" id="IPR029058">
    <property type="entry name" value="AB_hydrolase_fold"/>
</dbReference>
<dbReference type="InterPro" id="IPR036116">
    <property type="entry name" value="FN3_sf"/>
</dbReference>